<keyword evidence="2" id="KW-0677">Repeat</keyword>
<dbReference type="InterPro" id="IPR015943">
    <property type="entry name" value="WD40/YVTN_repeat-like_dom_sf"/>
</dbReference>
<evidence type="ECO:0008006" key="5">
    <source>
        <dbReference type="Google" id="ProtNLM"/>
    </source>
</evidence>
<dbReference type="InterPro" id="IPR036322">
    <property type="entry name" value="WD40_repeat_dom_sf"/>
</dbReference>
<dbReference type="AlphaFoldDB" id="A0AAD2K7X8"/>
<name>A0AAD2K7X8_9AGAR</name>
<comment type="caution">
    <text evidence="3">The sequence shown here is derived from an EMBL/GenBank/DDBJ whole genome shotgun (WGS) entry which is preliminary data.</text>
</comment>
<keyword evidence="4" id="KW-1185">Reference proteome</keyword>
<evidence type="ECO:0000256" key="1">
    <source>
        <dbReference type="ARBA" id="ARBA00022574"/>
    </source>
</evidence>
<evidence type="ECO:0000313" key="4">
    <source>
        <dbReference type="Proteomes" id="UP001295794"/>
    </source>
</evidence>
<evidence type="ECO:0000313" key="3">
    <source>
        <dbReference type="EMBL" id="CAK5284127.1"/>
    </source>
</evidence>
<sequence>MPRELPGFFFDAERNRYFPLASRASNQTAQSAKGVVQQAARHDARAGPSHRIASTNERVRSLHDFPAALKAFSMSRNSQQRLKAADDMFFARLACTSREPYSEPIHWPFHSTSSIGRRVCAFRTGPTRQWLGDSQGWLYSRRIGDVNFEEDDLSDAVLHAWVPELCLAPGSEISALCSNPARCVAICFGPQTKICVQESELPDRTAIFNVSTVRDVRAASLDASGASLLMGAAGRTVFIPSLDHCGSRSGSVNTLRSPGGSDVFAVTFGHELDTHLVYSGTRSGCVLRFDTRAAPTSGKRGDTRILIESTTKWDGNRVQVARSSVVSLTSLRDGQAVVAGFLDGRMGLYDLRFLKPEAVPVVQYAENANSVSARLGVCVDASERTLFSAGEDCRLRGWELWSGAALHTLANSQPSTHSPFRVPFNSPLITLQSMENGALWGATQGSLWRWQMGV</sequence>
<organism evidence="3 4">
    <name type="scientific">Mycena citricolor</name>
    <dbReference type="NCBI Taxonomy" id="2018698"/>
    <lineage>
        <taxon>Eukaryota</taxon>
        <taxon>Fungi</taxon>
        <taxon>Dikarya</taxon>
        <taxon>Basidiomycota</taxon>
        <taxon>Agaricomycotina</taxon>
        <taxon>Agaricomycetes</taxon>
        <taxon>Agaricomycetidae</taxon>
        <taxon>Agaricales</taxon>
        <taxon>Marasmiineae</taxon>
        <taxon>Mycenaceae</taxon>
        <taxon>Mycena</taxon>
    </lineage>
</organism>
<dbReference type="SUPFAM" id="SSF50978">
    <property type="entry name" value="WD40 repeat-like"/>
    <property type="match status" value="1"/>
</dbReference>
<dbReference type="PANTHER" id="PTHR44472">
    <property type="entry name" value="DDB1- AND CUL4-ASSOCIATED FACTOR 4-RELATED"/>
    <property type="match status" value="1"/>
</dbReference>
<keyword evidence="1" id="KW-0853">WD repeat</keyword>
<dbReference type="Proteomes" id="UP001295794">
    <property type="component" value="Unassembled WGS sequence"/>
</dbReference>
<dbReference type="Gene3D" id="2.130.10.10">
    <property type="entry name" value="YVTN repeat-like/Quinoprotein amine dehydrogenase"/>
    <property type="match status" value="1"/>
</dbReference>
<dbReference type="EMBL" id="CAVNYO010000478">
    <property type="protein sequence ID" value="CAK5284127.1"/>
    <property type="molecule type" value="Genomic_DNA"/>
</dbReference>
<evidence type="ECO:0000256" key="2">
    <source>
        <dbReference type="ARBA" id="ARBA00022737"/>
    </source>
</evidence>
<protein>
    <recommendedName>
        <fullName evidence="5">WD40 repeat-like protein</fullName>
    </recommendedName>
</protein>
<reference evidence="3" key="1">
    <citation type="submission" date="2023-11" db="EMBL/GenBank/DDBJ databases">
        <authorList>
            <person name="De Vega J J."/>
            <person name="De Vega J J."/>
        </authorList>
    </citation>
    <scope>NUCLEOTIDE SEQUENCE</scope>
</reference>
<accession>A0AAD2K7X8</accession>
<dbReference type="InterPro" id="IPR052254">
    <property type="entry name" value="CUL4-DDB1_E3_ligase_receptor"/>
</dbReference>
<gene>
    <name evidence="3" type="ORF">MYCIT1_LOCUS37168</name>
</gene>
<proteinExistence type="predicted"/>
<dbReference type="PANTHER" id="PTHR44472:SF1">
    <property type="entry name" value="DDB1 AND CUL4 ASSOCIATED FACTOR 4"/>
    <property type="match status" value="1"/>
</dbReference>